<keyword evidence="8 9" id="KW-0472">Membrane</keyword>
<evidence type="ECO:0000256" key="11">
    <source>
        <dbReference type="SAM" id="Phobius"/>
    </source>
</evidence>
<dbReference type="InterPro" id="IPR023395">
    <property type="entry name" value="MCP_dom_sf"/>
</dbReference>
<feature type="repeat" description="Solcar" evidence="9">
    <location>
        <begin position="42"/>
        <end position="128"/>
    </location>
</feature>
<dbReference type="PROSITE" id="PS50920">
    <property type="entry name" value="SOLCAR"/>
    <property type="match status" value="3"/>
</dbReference>
<evidence type="ECO:0000313" key="13">
    <source>
        <dbReference type="Proteomes" id="UP000076842"/>
    </source>
</evidence>
<feature type="repeat" description="Solcar" evidence="9">
    <location>
        <begin position="139"/>
        <end position="224"/>
    </location>
</feature>
<dbReference type="GO" id="GO:0031966">
    <property type="term" value="C:mitochondrial membrane"/>
    <property type="evidence" value="ECO:0007669"/>
    <property type="project" value="UniProtKB-SubCell"/>
</dbReference>
<keyword evidence="6 11" id="KW-1133">Transmembrane helix</keyword>
<dbReference type="PRINTS" id="PR00926">
    <property type="entry name" value="MITOCARRIER"/>
</dbReference>
<feature type="repeat" description="Solcar" evidence="9">
    <location>
        <begin position="227"/>
        <end position="315"/>
    </location>
</feature>
<keyword evidence="3 10" id="KW-0813">Transport</keyword>
<dbReference type="InterPro" id="IPR018108">
    <property type="entry name" value="MCP_transmembrane"/>
</dbReference>
<comment type="similarity">
    <text evidence="2 10">Belongs to the mitochondrial carrier (TC 2.A.29) family.</text>
</comment>
<comment type="subcellular location">
    <subcellularLocation>
        <location evidence="1">Mitochondrion membrane</location>
        <topology evidence="1">Multi-pass membrane protein</topology>
    </subcellularLocation>
</comment>
<evidence type="ECO:0000256" key="10">
    <source>
        <dbReference type="RuleBase" id="RU000488"/>
    </source>
</evidence>
<evidence type="ECO:0000256" key="7">
    <source>
        <dbReference type="ARBA" id="ARBA00023128"/>
    </source>
</evidence>
<keyword evidence="5" id="KW-0677">Repeat</keyword>
<keyword evidence="7" id="KW-0496">Mitochondrion</keyword>
<evidence type="ECO:0000256" key="4">
    <source>
        <dbReference type="ARBA" id="ARBA00022692"/>
    </source>
</evidence>
<feature type="transmembrane region" description="Helical" evidence="11">
    <location>
        <begin position="108"/>
        <end position="126"/>
    </location>
</feature>
<dbReference type="PANTHER" id="PTHR45624">
    <property type="entry name" value="MITOCHONDRIAL BASIC AMINO ACIDS TRANSPORTER-RELATED"/>
    <property type="match status" value="1"/>
</dbReference>
<gene>
    <name evidence="12" type="ORF">CALCODRAFT_517922</name>
</gene>
<dbReference type="Proteomes" id="UP000076842">
    <property type="component" value="Unassembled WGS sequence"/>
</dbReference>
<dbReference type="InterPro" id="IPR002067">
    <property type="entry name" value="MCP"/>
</dbReference>
<dbReference type="InParanoid" id="A0A165FJ17"/>
<keyword evidence="4 9" id="KW-0812">Transmembrane</keyword>
<evidence type="ECO:0000256" key="9">
    <source>
        <dbReference type="PROSITE-ProRule" id="PRU00282"/>
    </source>
</evidence>
<dbReference type="Gene3D" id="1.50.40.10">
    <property type="entry name" value="Mitochondrial carrier domain"/>
    <property type="match status" value="2"/>
</dbReference>
<evidence type="ECO:0000256" key="2">
    <source>
        <dbReference type="ARBA" id="ARBA00006375"/>
    </source>
</evidence>
<dbReference type="Pfam" id="PF00153">
    <property type="entry name" value="Mito_carr"/>
    <property type="match status" value="3"/>
</dbReference>
<evidence type="ECO:0000313" key="12">
    <source>
        <dbReference type="EMBL" id="KZT56821.1"/>
    </source>
</evidence>
<evidence type="ECO:0000256" key="8">
    <source>
        <dbReference type="ARBA" id="ARBA00023136"/>
    </source>
</evidence>
<name>A0A165FJ17_9BASI</name>
<dbReference type="EMBL" id="KV423972">
    <property type="protein sequence ID" value="KZT56821.1"/>
    <property type="molecule type" value="Genomic_DNA"/>
</dbReference>
<dbReference type="SUPFAM" id="SSF103506">
    <property type="entry name" value="Mitochondrial carrier"/>
    <property type="match status" value="1"/>
</dbReference>
<dbReference type="AlphaFoldDB" id="A0A165FJ17"/>
<evidence type="ECO:0000256" key="1">
    <source>
        <dbReference type="ARBA" id="ARBA00004225"/>
    </source>
</evidence>
<evidence type="ECO:0000256" key="6">
    <source>
        <dbReference type="ARBA" id="ARBA00022989"/>
    </source>
</evidence>
<protein>
    <submittedName>
        <fullName evidence="12">Mitochondrial carrier</fullName>
    </submittedName>
</protein>
<keyword evidence="13" id="KW-1185">Reference proteome</keyword>
<feature type="transmembrane region" description="Helical" evidence="11">
    <location>
        <begin position="141"/>
        <end position="162"/>
    </location>
</feature>
<dbReference type="PANTHER" id="PTHR45624:SF10">
    <property type="entry name" value="SLC (SOLUTE CARRIER) HOMOLOG"/>
    <property type="match status" value="1"/>
</dbReference>
<dbReference type="InterPro" id="IPR050567">
    <property type="entry name" value="Mitochondrial_Carrier"/>
</dbReference>
<organism evidence="12 13">
    <name type="scientific">Calocera cornea HHB12733</name>
    <dbReference type="NCBI Taxonomy" id="1353952"/>
    <lineage>
        <taxon>Eukaryota</taxon>
        <taxon>Fungi</taxon>
        <taxon>Dikarya</taxon>
        <taxon>Basidiomycota</taxon>
        <taxon>Agaricomycotina</taxon>
        <taxon>Dacrymycetes</taxon>
        <taxon>Dacrymycetales</taxon>
        <taxon>Dacrymycetaceae</taxon>
        <taxon>Calocera</taxon>
    </lineage>
</organism>
<evidence type="ECO:0000256" key="3">
    <source>
        <dbReference type="ARBA" id="ARBA00022448"/>
    </source>
</evidence>
<sequence length="317" mass="34792">MSLPTPPASGHADIIEHSSESLPAATQQPKPRWLSSLSPDLRAWINESLAGTIGGVAGMVVSYPFDTVRVRLQNPETAPRYGGMVHAFRLIVKEEKIRGLFKGMTSPLLTLAPLNGLVFGAYGYFLRLQSPNLAPGEYAPLWQVLIAGTLAGVLGSTIAAPVELVKIRQQNLLSTQAQPSTLAVVKEIWRKRGFTGLYRGFSATALRDSGGGPYFLTYEALHRLNPHSPLTPLYAGGAAGVVGWLSTFPFDVIKTRMQSVDRASAANYRTTWSTIRTCWREEGWRVFWTGVRPAMLECLPYNMATFGAFELALHFLR</sequence>
<proteinExistence type="inferred from homology"/>
<reference evidence="12 13" key="1">
    <citation type="journal article" date="2016" name="Mol. Biol. Evol.">
        <title>Comparative Genomics of Early-Diverging Mushroom-Forming Fungi Provides Insights into the Origins of Lignocellulose Decay Capabilities.</title>
        <authorList>
            <person name="Nagy L.G."/>
            <person name="Riley R."/>
            <person name="Tritt A."/>
            <person name="Adam C."/>
            <person name="Daum C."/>
            <person name="Floudas D."/>
            <person name="Sun H."/>
            <person name="Yadav J.S."/>
            <person name="Pangilinan J."/>
            <person name="Larsson K.H."/>
            <person name="Matsuura K."/>
            <person name="Barry K."/>
            <person name="Labutti K."/>
            <person name="Kuo R."/>
            <person name="Ohm R.A."/>
            <person name="Bhattacharya S.S."/>
            <person name="Shirouzu T."/>
            <person name="Yoshinaga Y."/>
            <person name="Martin F.M."/>
            <person name="Grigoriev I.V."/>
            <person name="Hibbett D.S."/>
        </authorList>
    </citation>
    <scope>NUCLEOTIDE SEQUENCE [LARGE SCALE GENOMIC DNA]</scope>
    <source>
        <strain evidence="12 13">HHB12733</strain>
    </source>
</reference>
<evidence type="ECO:0000256" key="5">
    <source>
        <dbReference type="ARBA" id="ARBA00022737"/>
    </source>
</evidence>
<accession>A0A165FJ17</accession>
<dbReference type="GO" id="GO:0022857">
    <property type="term" value="F:transmembrane transporter activity"/>
    <property type="evidence" value="ECO:0007669"/>
    <property type="project" value="TreeGrafter"/>
</dbReference>
<dbReference type="OrthoDB" id="14252at2759"/>